<accession>A0A563VJ00</accession>
<dbReference type="SUPFAM" id="SSF55073">
    <property type="entry name" value="Nucleotide cyclase"/>
    <property type="match status" value="1"/>
</dbReference>
<dbReference type="PANTHER" id="PTHR45138">
    <property type="entry name" value="REGULATORY COMPONENTS OF SENSORY TRANSDUCTION SYSTEM"/>
    <property type="match status" value="1"/>
</dbReference>
<dbReference type="NCBIfam" id="TIGR00254">
    <property type="entry name" value="GGDEF"/>
    <property type="match status" value="1"/>
</dbReference>
<dbReference type="Pfam" id="PF00990">
    <property type="entry name" value="GGDEF"/>
    <property type="match status" value="1"/>
</dbReference>
<dbReference type="GO" id="GO:0005886">
    <property type="term" value="C:plasma membrane"/>
    <property type="evidence" value="ECO:0007669"/>
    <property type="project" value="TreeGrafter"/>
</dbReference>
<evidence type="ECO:0000313" key="4">
    <source>
        <dbReference type="Proteomes" id="UP000320055"/>
    </source>
</evidence>
<gene>
    <name evidence="3" type="ORF">H1P_1030013</name>
</gene>
<evidence type="ECO:0000259" key="2">
    <source>
        <dbReference type="PROSITE" id="PS50887"/>
    </source>
</evidence>
<dbReference type="RefSeq" id="WP_144868820.1">
    <property type="nucleotide sequence ID" value="NZ_LR213859.1"/>
</dbReference>
<dbReference type="InterPro" id="IPR050469">
    <property type="entry name" value="Diguanylate_Cyclase"/>
</dbReference>
<keyword evidence="1" id="KW-0472">Membrane</keyword>
<dbReference type="Proteomes" id="UP000320055">
    <property type="component" value="Unassembled WGS sequence"/>
</dbReference>
<evidence type="ECO:0000313" key="3">
    <source>
        <dbReference type="EMBL" id="VEP11414.1"/>
    </source>
</evidence>
<dbReference type="GO" id="GO:0052621">
    <property type="term" value="F:diguanylate cyclase activity"/>
    <property type="evidence" value="ECO:0007669"/>
    <property type="project" value="TreeGrafter"/>
</dbReference>
<dbReference type="OrthoDB" id="9115at2"/>
<proteinExistence type="predicted"/>
<dbReference type="GO" id="GO:0043709">
    <property type="term" value="P:cell adhesion involved in single-species biofilm formation"/>
    <property type="evidence" value="ECO:0007669"/>
    <property type="project" value="TreeGrafter"/>
</dbReference>
<keyword evidence="1" id="KW-1133">Transmembrane helix</keyword>
<organism evidence="3 4">
    <name type="scientific">Hyella patelloides LEGE 07179</name>
    <dbReference type="NCBI Taxonomy" id="945734"/>
    <lineage>
        <taxon>Bacteria</taxon>
        <taxon>Bacillati</taxon>
        <taxon>Cyanobacteriota</taxon>
        <taxon>Cyanophyceae</taxon>
        <taxon>Pleurocapsales</taxon>
        <taxon>Hyellaceae</taxon>
        <taxon>Hyella</taxon>
    </lineage>
</organism>
<sequence>MSKYYAQLIGFLAIIIISIIDYLVVIDISLSIIYLLPISLTSWYGKRWFSILLVLISTTGWFVAEFTAKTNLYVLVLLWNTVVRLIVFLTIAYLISTLKIAYEKEKKLAQTDGLTGIVNQRFFLELLRIEYKRSLRYGHYVTLAYFDLDNFKQINDRFGHNTGDKLLKTVARTIQKQIRETDIIARLGGDEFALLLPETNYQSGQAILLRLQQRLKTAMEAYSPTVSLSIGVVTFLTFPNSVDEMLKQADSLMYKVKKSGKNRIEYQVFNPALDVKENVLKQ</sequence>
<dbReference type="InterPro" id="IPR000160">
    <property type="entry name" value="GGDEF_dom"/>
</dbReference>
<dbReference type="AlphaFoldDB" id="A0A563VJ00"/>
<keyword evidence="1" id="KW-0812">Transmembrane</keyword>
<feature type="transmembrane region" description="Helical" evidence="1">
    <location>
        <begin position="72"/>
        <end position="95"/>
    </location>
</feature>
<protein>
    <submittedName>
        <fullName evidence="3">Diguanylate cyclase (GGDEF) domain-containing protein</fullName>
    </submittedName>
</protein>
<evidence type="ECO:0000256" key="1">
    <source>
        <dbReference type="SAM" id="Phobius"/>
    </source>
</evidence>
<name>A0A563VJ00_9CYAN</name>
<dbReference type="EMBL" id="CAACVJ010000006">
    <property type="protein sequence ID" value="VEP11414.1"/>
    <property type="molecule type" value="Genomic_DNA"/>
</dbReference>
<reference evidence="3 4" key="1">
    <citation type="submission" date="2019-01" db="EMBL/GenBank/DDBJ databases">
        <authorList>
            <person name="Brito A."/>
        </authorList>
    </citation>
    <scope>NUCLEOTIDE SEQUENCE [LARGE SCALE GENOMIC DNA]</scope>
    <source>
        <strain evidence="3">1</strain>
    </source>
</reference>
<dbReference type="FunFam" id="3.30.70.270:FF:000001">
    <property type="entry name" value="Diguanylate cyclase domain protein"/>
    <property type="match status" value="1"/>
</dbReference>
<keyword evidence="4" id="KW-1185">Reference proteome</keyword>
<dbReference type="InterPro" id="IPR043128">
    <property type="entry name" value="Rev_trsase/Diguanyl_cyclase"/>
</dbReference>
<dbReference type="PROSITE" id="PS50887">
    <property type="entry name" value="GGDEF"/>
    <property type="match status" value="1"/>
</dbReference>
<feature type="domain" description="GGDEF" evidence="2">
    <location>
        <begin position="139"/>
        <end position="269"/>
    </location>
</feature>
<dbReference type="CDD" id="cd01949">
    <property type="entry name" value="GGDEF"/>
    <property type="match status" value="1"/>
</dbReference>
<dbReference type="Gene3D" id="3.30.70.270">
    <property type="match status" value="1"/>
</dbReference>
<feature type="transmembrane region" description="Helical" evidence="1">
    <location>
        <begin position="6"/>
        <end position="36"/>
    </location>
</feature>
<feature type="transmembrane region" description="Helical" evidence="1">
    <location>
        <begin position="48"/>
        <end position="66"/>
    </location>
</feature>
<dbReference type="InterPro" id="IPR029787">
    <property type="entry name" value="Nucleotide_cyclase"/>
</dbReference>
<dbReference type="GO" id="GO:1902201">
    <property type="term" value="P:negative regulation of bacterial-type flagellum-dependent cell motility"/>
    <property type="evidence" value="ECO:0007669"/>
    <property type="project" value="TreeGrafter"/>
</dbReference>
<dbReference type="PANTHER" id="PTHR45138:SF9">
    <property type="entry name" value="DIGUANYLATE CYCLASE DGCM-RELATED"/>
    <property type="match status" value="1"/>
</dbReference>
<dbReference type="SMART" id="SM00267">
    <property type="entry name" value="GGDEF"/>
    <property type="match status" value="1"/>
</dbReference>